<feature type="compositionally biased region" description="Polar residues" evidence="1">
    <location>
        <begin position="117"/>
        <end position="133"/>
    </location>
</feature>
<feature type="region of interest" description="Disordered" evidence="1">
    <location>
        <begin position="91"/>
        <end position="199"/>
    </location>
</feature>
<dbReference type="InterPro" id="IPR013083">
    <property type="entry name" value="Znf_RING/FYVE/PHD"/>
</dbReference>
<evidence type="ECO:0008006" key="3">
    <source>
        <dbReference type="Google" id="ProtNLM"/>
    </source>
</evidence>
<evidence type="ECO:0000313" key="2">
    <source>
        <dbReference type="EMBL" id="CAE0114332.1"/>
    </source>
</evidence>
<dbReference type="Gene3D" id="3.30.40.10">
    <property type="entry name" value="Zinc/RING finger domain, C3HC4 (zinc finger)"/>
    <property type="match status" value="1"/>
</dbReference>
<accession>A0A7S3AVD7</accession>
<evidence type="ECO:0000256" key="1">
    <source>
        <dbReference type="SAM" id="MobiDB-lite"/>
    </source>
</evidence>
<organism evidence="2">
    <name type="scientific">Haptolina ericina</name>
    <dbReference type="NCBI Taxonomy" id="156174"/>
    <lineage>
        <taxon>Eukaryota</taxon>
        <taxon>Haptista</taxon>
        <taxon>Haptophyta</taxon>
        <taxon>Prymnesiophyceae</taxon>
        <taxon>Prymnesiales</taxon>
        <taxon>Prymnesiaceae</taxon>
        <taxon>Haptolina</taxon>
    </lineage>
</organism>
<feature type="compositionally biased region" description="Low complexity" evidence="1">
    <location>
        <begin position="94"/>
        <end position="116"/>
    </location>
</feature>
<sequence length="273" mass="28977">MSWQNVGKSLSRCHRLKCAVCGEGDAPLGCKRAACKKNWHYPCAMEPSTGLVVYEEESCVACPVCHEVLQARERKKNRIAAEKAAARNAKKVLAKPAAAVGKATGKAAGKTAGKTASSEALSWSEAVGSSSTKPRAKGAATSAGGKKSRSEPKAKGAALKPIPDSSVQWGVAFPSAPEEDEEEPEESEEEPPPPARELSPEELAAQARVAAQRQAIGNLFVRLRTDEIKVDTVAKELNASAETQLSAEELTTLLADMEQDNLVMARIGIVFQI</sequence>
<dbReference type="AlphaFoldDB" id="A0A7S3AVD7"/>
<dbReference type="EMBL" id="HBHX01026842">
    <property type="protein sequence ID" value="CAE0114332.1"/>
    <property type="molecule type" value="Transcribed_RNA"/>
</dbReference>
<gene>
    <name evidence="2" type="ORF">HERI1096_LOCUS15006</name>
</gene>
<name>A0A7S3AVD7_9EUKA</name>
<reference evidence="2" key="1">
    <citation type="submission" date="2021-01" db="EMBL/GenBank/DDBJ databases">
        <authorList>
            <person name="Corre E."/>
            <person name="Pelletier E."/>
            <person name="Niang G."/>
            <person name="Scheremetjew M."/>
            <person name="Finn R."/>
            <person name="Kale V."/>
            <person name="Holt S."/>
            <person name="Cochrane G."/>
            <person name="Meng A."/>
            <person name="Brown T."/>
            <person name="Cohen L."/>
        </authorList>
    </citation>
    <scope>NUCLEOTIDE SEQUENCE</scope>
    <source>
        <strain evidence="2">CCMP281</strain>
    </source>
</reference>
<protein>
    <recommendedName>
        <fullName evidence="3">PHD-type domain-containing protein</fullName>
    </recommendedName>
</protein>
<proteinExistence type="predicted"/>
<feature type="compositionally biased region" description="Acidic residues" evidence="1">
    <location>
        <begin position="177"/>
        <end position="191"/>
    </location>
</feature>